<comment type="similarity">
    <text evidence="1 9">Belongs to the DnaX/STICHEL family.</text>
</comment>
<dbReference type="InterPro" id="IPR003593">
    <property type="entry name" value="AAA+_ATPase"/>
</dbReference>
<keyword evidence="9" id="KW-0808">Transferase</keyword>
<keyword evidence="9" id="KW-0548">Nucleotidyltransferase</keyword>
<evidence type="ECO:0000256" key="4">
    <source>
        <dbReference type="ARBA" id="ARBA00022741"/>
    </source>
</evidence>
<dbReference type="Proteomes" id="UP000037086">
    <property type="component" value="Unassembled WGS sequence"/>
</dbReference>
<evidence type="ECO:0000256" key="7">
    <source>
        <dbReference type="ARBA" id="ARBA00022932"/>
    </source>
</evidence>
<dbReference type="AlphaFoldDB" id="A0A0L0MKH2"/>
<dbReference type="InterPro" id="IPR027417">
    <property type="entry name" value="P-loop_NTPase"/>
</dbReference>
<reference evidence="11 12" key="1">
    <citation type="journal article" date="2015" name="BMC Microbiol.">
        <title>'Candidatus Phytoplasma phoenicium' associated with almond witches'-broom disease: from draft genome to genetic diversity among strain populations.</title>
        <authorList>
            <person name="Quaglino F."/>
            <person name="Kube M."/>
            <person name="Jawhari M."/>
            <person name="Abou-Jawdah Y."/>
            <person name="Siewert C."/>
            <person name="Choueiri E."/>
            <person name="Sobh H."/>
            <person name="Casati P."/>
            <person name="Tedeschi R."/>
            <person name="Molino Lova M."/>
            <person name="Alma A."/>
            <person name="Bianco P.A."/>
        </authorList>
    </citation>
    <scope>NUCLEOTIDE SEQUENCE [LARGE SCALE GENOMIC DNA]</scope>
    <source>
        <strain evidence="11 12">SA213</strain>
    </source>
</reference>
<organism evidence="11 12">
    <name type="scientific">Candidatus Phytoplasma phoenicium</name>
    <dbReference type="NCBI Taxonomy" id="198422"/>
    <lineage>
        <taxon>Bacteria</taxon>
        <taxon>Bacillati</taxon>
        <taxon>Mycoplasmatota</taxon>
        <taxon>Mollicutes</taxon>
        <taxon>Acholeplasmatales</taxon>
        <taxon>Acholeplasmataceae</taxon>
        <taxon>Candidatus Phytoplasma</taxon>
        <taxon>16SrIX (Pigeon pea witches'-broom group)</taxon>
    </lineage>
</organism>
<dbReference type="SUPFAM" id="SSF52540">
    <property type="entry name" value="P-loop containing nucleoside triphosphate hydrolases"/>
    <property type="match status" value="1"/>
</dbReference>
<evidence type="ECO:0000256" key="1">
    <source>
        <dbReference type="ARBA" id="ARBA00006360"/>
    </source>
</evidence>
<keyword evidence="5" id="KW-0862">Zinc</keyword>
<evidence type="ECO:0000313" key="11">
    <source>
        <dbReference type="EMBL" id="KND62509.1"/>
    </source>
</evidence>
<protein>
    <recommendedName>
        <fullName evidence="9">DNA polymerase III subunit gamma/tau</fullName>
        <ecNumber evidence="9">2.7.7.7</ecNumber>
    </recommendedName>
</protein>
<comment type="function">
    <text evidence="9">DNA polymerase III is a complex, multichain enzyme responsible for most of the replicative synthesis in bacteria. This DNA polymerase also exhibits 3' to 5' exonuclease activity.</text>
</comment>
<dbReference type="InterPro" id="IPR022754">
    <property type="entry name" value="DNA_pol_III_gamma-3"/>
</dbReference>
<dbReference type="CDD" id="cd18137">
    <property type="entry name" value="HLD_clamp_pol_III_gamma_tau"/>
    <property type="match status" value="1"/>
</dbReference>
<keyword evidence="12" id="KW-1185">Reference proteome</keyword>
<dbReference type="GO" id="GO:0003887">
    <property type="term" value="F:DNA-directed DNA polymerase activity"/>
    <property type="evidence" value="ECO:0007669"/>
    <property type="project" value="UniProtKB-KW"/>
</dbReference>
<dbReference type="CDD" id="cd00009">
    <property type="entry name" value="AAA"/>
    <property type="match status" value="1"/>
</dbReference>
<feature type="domain" description="AAA+ ATPase" evidence="10">
    <location>
        <begin position="37"/>
        <end position="177"/>
    </location>
</feature>
<dbReference type="GO" id="GO:0006261">
    <property type="term" value="P:DNA-templated DNA replication"/>
    <property type="evidence" value="ECO:0007669"/>
    <property type="project" value="TreeGrafter"/>
</dbReference>
<dbReference type="PANTHER" id="PTHR11669">
    <property type="entry name" value="REPLICATION FACTOR C / DNA POLYMERASE III GAMMA-TAU SUBUNIT"/>
    <property type="match status" value="1"/>
</dbReference>
<evidence type="ECO:0000256" key="6">
    <source>
        <dbReference type="ARBA" id="ARBA00022840"/>
    </source>
</evidence>
<dbReference type="RefSeq" id="WP_050337383.1">
    <property type="nucleotide sequence ID" value="NZ_JPSQ01000063.1"/>
</dbReference>
<dbReference type="EC" id="2.7.7.7" evidence="9"/>
<evidence type="ECO:0000256" key="8">
    <source>
        <dbReference type="ARBA" id="ARBA00049244"/>
    </source>
</evidence>
<evidence type="ECO:0000256" key="9">
    <source>
        <dbReference type="RuleBase" id="RU364063"/>
    </source>
</evidence>
<dbReference type="GO" id="GO:0009360">
    <property type="term" value="C:DNA polymerase III complex"/>
    <property type="evidence" value="ECO:0007669"/>
    <property type="project" value="InterPro"/>
</dbReference>
<dbReference type="Pfam" id="PF12169">
    <property type="entry name" value="DNA_pol3_gamma3"/>
    <property type="match status" value="1"/>
</dbReference>
<dbReference type="PATRIC" id="fig|198422.3.peg.286"/>
<comment type="subunit">
    <text evidence="9">DNA polymerase III contains a core (composed of alpha, epsilon and theta chains) that associates with a tau subunit. This core dimerizes to form the POLIII' complex. PolIII' associates with the gamma complex (composed of gamma, delta, delta', psi and chi chains) and with the beta chain to form the complete DNA polymerase III complex.</text>
</comment>
<dbReference type="PANTHER" id="PTHR11669:SF0">
    <property type="entry name" value="PROTEIN STICHEL-LIKE 2"/>
    <property type="match status" value="1"/>
</dbReference>
<accession>A0A0L0MKH2</accession>
<dbReference type="Pfam" id="PF13177">
    <property type="entry name" value="DNA_pol3_delta2"/>
    <property type="match status" value="1"/>
</dbReference>
<evidence type="ECO:0000256" key="2">
    <source>
        <dbReference type="ARBA" id="ARBA00022705"/>
    </source>
</evidence>
<evidence type="ECO:0000313" key="12">
    <source>
        <dbReference type="Proteomes" id="UP000037086"/>
    </source>
</evidence>
<keyword evidence="4 9" id="KW-0547">Nucleotide-binding</keyword>
<dbReference type="InterPro" id="IPR012763">
    <property type="entry name" value="DNA_pol_III_sug/sutau_N"/>
</dbReference>
<dbReference type="OrthoDB" id="9810148at2"/>
<keyword evidence="3" id="KW-0479">Metal-binding</keyword>
<sequence length="584" mass="67739">MSYIALYRKYRPKNFAQMMGQKIVIQTLKNAIKYQRIHHCYLLSGDKGIGKTTLTKIFAKTINCSNLCHEDCCNICETCSLINQKKALDIIEIDGASYSGVDEIRELKNKAEYKAYFLKYKIYIIDEIHALSINAFNALLKILEEPPINVIFILITSELNKIPKTIFSRAQHFHLTHLLVEDIEKQLQIVSTEEKICITHAALSKIAFYAKGSLRDALNLLDKINSFKNNLIEITDVEEVLGIVSQENIEKLFKYLFQNTTKKFISLLEKILTDNIEIMIFLENMIDFLQNSLIYEFKKGPKKKKTNILQNLELSQIDNIFKILFELKSILKNSCHKKNLLMFFFIRIHAIIINSDISRLNSVKSIDNNEEPTNITSSSLSTVPIPNIEHTLLKEPTLTINQTSPQKIEKENNFISHLKQILFNADAKAKENLIKGWNKLKQFPNKELAKIASDLFAAQLLIVSNNKEILLSCEENNYINLLKEENKNIIIKKIFNTKKELVKDYLIILKKDWQQVIEPLYLNFIQNPNIQDLNLSSFNTDFYEQNSILHIQKHEPKNKNSTKTPLVLRLAQEMFEYDKIEVED</sequence>
<evidence type="ECO:0000256" key="3">
    <source>
        <dbReference type="ARBA" id="ARBA00022723"/>
    </source>
</evidence>
<gene>
    <name evidence="9 11" type="primary">dnaX</name>
    <name evidence="11" type="ORF">AlmWB_02890</name>
</gene>
<dbReference type="Pfam" id="PF22608">
    <property type="entry name" value="DNAX_ATPase_lid"/>
    <property type="match status" value="1"/>
</dbReference>
<dbReference type="InterPro" id="IPR050238">
    <property type="entry name" value="DNA_Rep/Repair_Clamp_Loader"/>
</dbReference>
<dbReference type="EMBL" id="JPSQ01000063">
    <property type="protein sequence ID" value="KND62509.1"/>
    <property type="molecule type" value="Genomic_DNA"/>
</dbReference>
<dbReference type="SMART" id="SM00382">
    <property type="entry name" value="AAA"/>
    <property type="match status" value="1"/>
</dbReference>
<comment type="caution">
    <text evidence="11">The sequence shown here is derived from an EMBL/GenBank/DDBJ whole genome shotgun (WGS) entry which is preliminary data.</text>
</comment>
<dbReference type="GO" id="GO:0046872">
    <property type="term" value="F:metal ion binding"/>
    <property type="evidence" value="ECO:0007669"/>
    <property type="project" value="UniProtKB-KW"/>
</dbReference>
<dbReference type="Gene3D" id="3.40.50.300">
    <property type="entry name" value="P-loop containing nucleotide triphosphate hydrolases"/>
    <property type="match status" value="1"/>
</dbReference>
<name>A0A0L0MKH2_9MOLU</name>
<dbReference type="Gene3D" id="1.10.8.60">
    <property type="match status" value="1"/>
</dbReference>
<comment type="catalytic activity">
    <reaction evidence="8 9">
        <text>DNA(n) + a 2'-deoxyribonucleoside 5'-triphosphate = DNA(n+1) + diphosphate</text>
        <dbReference type="Rhea" id="RHEA:22508"/>
        <dbReference type="Rhea" id="RHEA-COMP:17339"/>
        <dbReference type="Rhea" id="RHEA-COMP:17340"/>
        <dbReference type="ChEBI" id="CHEBI:33019"/>
        <dbReference type="ChEBI" id="CHEBI:61560"/>
        <dbReference type="ChEBI" id="CHEBI:173112"/>
        <dbReference type="EC" id="2.7.7.7"/>
    </reaction>
</comment>
<dbReference type="InterPro" id="IPR045085">
    <property type="entry name" value="HLD_clamp_pol_III_gamma_tau"/>
</dbReference>
<keyword evidence="7 9" id="KW-0239">DNA-directed DNA polymerase</keyword>
<evidence type="ECO:0000259" key="10">
    <source>
        <dbReference type="SMART" id="SM00382"/>
    </source>
</evidence>
<proteinExistence type="inferred from homology"/>
<dbReference type="GO" id="GO:0005524">
    <property type="term" value="F:ATP binding"/>
    <property type="evidence" value="ECO:0007669"/>
    <property type="project" value="UniProtKB-KW"/>
</dbReference>
<dbReference type="FunFam" id="3.40.50.300:FF:000014">
    <property type="entry name" value="DNA polymerase III subunit gamma/tau"/>
    <property type="match status" value="1"/>
</dbReference>
<evidence type="ECO:0000256" key="5">
    <source>
        <dbReference type="ARBA" id="ARBA00022833"/>
    </source>
</evidence>
<keyword evidence="6 9" id="KW-0067">ATP-binding</keyword>
<dbReference type="NCBIfam" id="TIGR02397">
    <property type="entry name" value="dnaX_nterm"/>
    <property type="match status" value="1"/>
</dbReference>
<keyword evidence="2 9" id="KW-0235">DNA replication</keyword>